<proteinExistence type="inferred from homology"/>
<evidence type="ECO:0000256" key="6">
    <source>
        <dbReference type="ARBA" id="ARBA00023136"/>
    </source>
</evidence>
<keyword evidence="5 7" id="KW-1133">Transmembrane helix</keyword>
<evidence type="ECO:0000256" key="1">
    <source>
        <dbReference type="ARBA" id="ARBA00007150"/>
    </source>
</evidence>
<feature type="transmembrane region" description="Helical" evidence="7">
    <location>
        <begin position="30"/>
        <end position="49"/>
    </location>
</feature>
<dbReference type="GO" id="GO:0005886">
    <property type="term" value="C:plasma membrane"/>
    <property type="evidence" value="ECO:0007669"/>
    <property type="project" value="InterPro"/>
</dbReference>
<evidence type="ECO:0000256" key="4">
    <source>
        <dbReference type="ARBA" id="ARBA00022692"/>
    </source>
</evidence>
<dbReference type="HAMAP" id="MF_01147">
    <property type="entry name" value="Lgt"/>
    <property type="match status" value="1"/>
</dbReference>
<evidence type="ECO:0000313" key="8">
    <source>
        <dbReference type="EMBL" id="EJZ82861.1"/>
    </source>
</evidence>
<dbReference type="HOGENOM" id="CLU_013386_2_0_11"/>
<dbReference type="PROSITE" id="PS01311">
    <property type="entry name" value="LGT"/>
    <property type="match status" value="1"/>
</dbReference>
<comment type="similarity">
    <text evidence="1">Belongs to the Lgt family.</text>
</comment>
<sequence>MGHTRGVDVSHLANIPSPPQGVWYLGPVPIRAYALCIIVGIVVAAWLTAKRYAARGGDPEVIWDTVIVAVPCGIIGGRAYHVITHYEDYFGPGHEWWEPFDITSGGLAIMGAVALGGLGVFAMFKIRGIRLGPLADSLAPGLVLAQAIGRLGNWFNQELYGRPTDVPWALDIYYRVDEAGNFAPMTGRSTGEVIASVHPTFLYEMIWNIGVAAALVLIDRRLRVGHGRLFALYVALYGSGRFVIEHMRTDEAYTLGPLRLNGLVALLLVVGAVVVFFLLRSGRETPPQVAASKKNPTGELSEQALAAVLAAGRDPKTGEPAAP</sequence>
<feature type="transmembrane region" description="Helical" evidence="7">
    <location>
        <begin position="103"/>
        <end position="124"/>
    </location>
</feature>
<keyword evidence="6 7" id="KW-0472">Membrane</keyword>
<dbReference type="PANTHER" id="PTHR30589:SF0">
    <property type="entry name" value="PHOSPHATIDYLGLYCEROL--PROLIPOPROTEIN DIACYLGLYCERYL TRANSFERASE"/>
    <property type="match status" value="1"/>
</dbReference>
<evidence type="ECO:0000256" key="5">
    <source>
        <dbReference type="ARBA" id="ARBA00022989"/>
    </source>
</evidence>
<dbReference type="GO" id="GO:0008961">
    <property type="term" value="F:phosphatidylglycerol-prolipoprotein diacylglyceryl transferase activity"/>
    <property type="evidence" value="ECO:0007669"/>
    <property type="project" value="InterPro"/>
</dbReference>
<feature type="transmembrane region" description="Helical" evidence="7">
    <location>
        <begin position="260"/>
        <end position="279"/>
    </location>
</feature>
<dbReference type="InterPro" id="IPR001640">
    <property type="entry name" value="Lgt"/>
</dbReference>
<feature type="transmembrane region" description="Helical" evidence="7">
    <location>
        <begin position="201"/>
        <end position="218"/>
    </location>
</feature>
<keyword evidence="4 7" id="KW-0812">Transmembrane</keyword>
<feature type="transmembrane region" description="Helical" evidence="7">
    <location>
        <begin position="61"/>
        <end position="83"/>
    </location>
</feature>
<dbReference type="PANTHER" id="PTHR30589">
    <property type="entry name" value="PROLIPOPROTEIN DIACYLGLYCERYL TRANSFERASE"/>
    <property type="match status" value="1"/>
</dbReference>
<keyword evidence="2" id="KW-1003">Cell membrane</keyword>
<keyword evidence="9" id="KW-1185">Reference proteome</keyword>
<evidence type="ECO:0000256" key="3">
    <source>
        <dbReference type="ARBA" id="ARBA00022679"/>
    </source>
</evidence>
<dbReference type="EMBL" id="AHAE01000014">
    <property type="protein sequence ID" value="EJZ82861.1"/>
    <property type="molecule type" value="Genomic_DNA"/>
</dbReference>
<organism evidence="8 9">
    <name type="scientific">Corynebacterium otitidis ATCC 51513</name>
    <dbReference type="NCBI Taxonomy" id="883169"/>
    <lineage>
        <taxon>Bacteria</taxon>
        <taxon>Bacillati</taxon>
        <taxon>Actinomycetota</taxon>
        <taxon>Actinomycetes</taxon>
        <taxon>Mycobacteriales</taxon>
        <taxon>Corynebacteriaceae</taxon>
        <taxon>Corynebacterium</taxon>
    </lineage>
</organism>
<dbReference type="Proteomes" id="UP000006078">
    <property type="component" value="Unassembled WGS sequence"/>
</dbReference>
<protein>
    <submittedName>
        <fullName evidence="8">Prolipoprotein diacylglyceryl transferase</fullName>
    </submittedName>
</protein>
<comment type="caution">
    <text evidence="8">The sequence shown here is derived from an EMBL/GenBank/DDBJ whole genome shotgun (WGS) entry which is preliminary data.</text>
</comment>
<evidence type="ECO:0000256" key="2">
    <source>
        <dbReference type="ARBA" id="ARBA00022475"/>
    </source>
</evidence>
<dbReference type="AlphaFoldDB" id="K0YHC8"/>
<evidence type="ECO:0000313" key="9">
    <source>
        <dbReference type="Proteomes" id="UP000006078"/>
    </source>
</evidence>
<name>K0YHC8_9CORY</name>
<keyword evidence="3 8" id="KW-0808">Transferase</keyword>
<evidence type="ECO:0000256" key="7">
    <source>
        <dbReference type="SAM" id="Phobius"/>
    </source>
</evidence>
<feature type="transmembrane region" description="Helical" evidence="7">
    <location>
        <begin position="230"/>
        <end position="248"/>
    </location>
</feature>
<dbReference type="eggNOG" id="COG0682">
    <property type="taxonomic scope" value="Bacteria"/>
</dbReference>
<feature type="non-terminal residue" evidence="8">
    <location>
        <position position="323"/>
    </location>
</feature>
<reference evidence="8 9" key="1">
    <citation type="submission" date="2012-08" db="EMBL/GenBank/DDBJ databases">
        <title>The Genome Sequence of Turicella otitidis ATCC 51513.</title>
        <authorList>
            <consortium name="The Broad Institute Genome Sequencing Platform"/>
            <person name="Earl A."/>
            <person name="Ward D."/>
            <person name="Feldgarden M."/>
            <person name="Gevers D."/>
            <person name="Huys G."/>
            <person name="Walker B."/>
            <person name="Young S.K."/>
            <person name="Zeng Q."/>
            <person name="Gargeya S."/>
            <person name="Fitzgerald M."/>
            <person name="Haas B."/>
            <person name="Abouelleil A."/>
            <person name="Alvarado L."/>
            <person name="Arachchi H.M."/>
            <person name="Berlin A.M."/>
            <person name="Chapman S.B."/>
            <person name="Goldberg J."/>
            <person name="Griggs A."/>
            <person name="Gujja S."/>
            <person name="Hansen M."/>
            <person name="Howarth C."/>
            <person name="Imamovic A."/>
            <person name="Larimer J."/>
            <person name="McCowen C."/>
            <person name="Montmayeur A."/>
            <person name="Murphy C."/>
            <person name="Neiman D."/>
            <person name="Pearson M."/>
            <person name="Priest M."/>
            <person name="Roberts A."/>
            <person name="Saif S."/>
            <person name="Shea T."/>
            <person name="Sisk P."/>
            <person name="Sykes S."/>
            <person name="Wortman J."/>
            <person name="Nusbaum C."/>
            <person name="Birren B."/>
        </authorList>
    </citation>
    <scope>NUCLEOTIDE SEQUENCE [LARGE SCALE GENOMIC DNA]</scope>
    <source>
        <strain evidence="8 9">ATCC 51513</strain>
    </source>
</reference>
<dbReference type="GO" id="GO:0042158">
    <property type="term" value="P:lipoprotein biosynthetic process"/>
    <property type="evidence" value="ECO:0007669"/>
    <property type="project" value="InterPro"/>
</dbReference>
<accession>K0YHC8</accession>
<dbReference type="Pfam" id="PF01790">
    <property type="entry name" value="LGT"/>
    <property type="match status" value="1"/>
</dbReference>
<keyword evidence="8" id="KW-0449">Lipoprotein</keyword>
<dbReference type="NCBIfam" id="TIGR00544">
    <property type="entry name" value="lgt"/>
    <property type="match status" value="1"/>
</dbReference>
<gene>
    <name evidence="8" type="ORF">HMPREF9719_00210</name>
</gene>